<dbReference type="Gene3D" id="3.40.50.10420">
    <property type="entry name" value="NagB/RpiA/CoA transferase-like"/>
    <property type="match status" value="1"/>
</dbReference>
<accession>A0A6L5WIN0</accession>
<evidence type="ECO:0000259" key="1">
    <source>
        <dbReference type="Pfam" id="PF02589"/>
    </source>
</evidence>
<evidence type="ECO:0000313" key="3">
    <source>
        <dbReference type="Proteomes" id="UP000476338"/>
    </source>
</evidence>
<gene>
    <name evidence="2" type="ORF">F1B92_00405</name>
</gene>
<organism evidence="2 3">
    <name type="scientific">Campylobacter portucalensis</name>
    <dbReference type="NCBI Taxonomy" id="2608384"/>
    <lineage>
        <taxon>Bacteria</taxon>
        <taxon>Pseudomonadati</taxon>
        <taxon>Campylobacterota</taxon>
        <taxon>Epsilonproteobacteria</taxon>
        <taxon>Campylobacterales</taxon>
        <taxon>Campylobacteraceae</taxon>
        <taxon>Campylobacter</taxon>
    </lineage>
</organism>
<sequence length="198" mass="22152">MIEVMQNLKNNGFEVVLVEDKNEALEYAKKFIKADISIGLGGSTTVAEIGLLDYLTSLKNIILFNQYEKNISGAENLKRRRDGLLSDLYITGTNAITKNGEIVNVDGSGNRVAAQIFGPKKVLIFVSTDKIVNNLEEAMDRINKICIPKNIQRCNETALKYGKEPKFNERNIAKKFSIIKGDDEGRIIIVLIKQRLGF</sequence>
<dbReference type="InterPro" id="IPR024185">
    <property type="entry name" value="FTHF_cligase-like_sf"/>
</dbReference>
<dbReference type="Proteomes" id="UP000476338">
    <property type="component" value="Unassembled WGS sequence"/>
</dbReference>
<dbReference type="EMBL" id="VWSJ01000001">
    <property type="protein sequence ID" value="MSN95673.1"/>
    <property type="molecule type" value="Genomic_DNA"/>
</dbReference>
<feature type="domain" description="LUD" evidence="1">
    <location>
        <begin position="3"/>
        <end position="191"/>
    </location>
</feature>
<dbReference type="RefSeq" id="WP_154569944.1">
    <property type="nucleotide sequence ID" value="NZ_VWSJ01000001.1"/>
</dbReference>
<dbReference type="PANTHER" id="PTHR36179:SF2">
    <property type="entry name" value="LUD DOMAIN-CONTAINING PROTEIN"/>
    <property type="match status" value="1"/>
</dbReference>
<protein>
    <submittedName>
        <fullName evidence="2">Lactate utilization protein</fullName>
    </submittedName>
</protein>
<dbReference type="Pfam" id="PF02589">
    <property type="entry name" value="LUD_dom"/>
    <property type="match status" value="1"/>
</dbReference>
<evidence type="ECO:0000313" key="2">
    <source>
        <dbReference type="EMBL" id="MSN95673.1"/>
    </source>
</evidence>
<comment type="caution">
    <text evidence="2">The sequence shown here is derived from an EMBL/GenBank/DDBJ whole genome shotgun (WGS) entry which is preliminary data.</text>
</comment>
<reference evidence="2 3" key="1">
    <citation type="submission" date="2019-09" db="EMBL/GenBank/DDBJ databases">
        <authorList>
            <person name="Silva M."/>
            <person name="Pereira G."/>
            <person name="Lopes-Da-Costa L."/>
            <person name="Silva E."/>
        </authorList>
    </citation>
    <scope>NUCLEOTIDE SEQUENCE [LARGE SCALE GENOMIC DNA]</scope>
    <source>
        <strain evidence="2 3">FMV-PI01</strain>
    </source>
</reference>
<keyword evidence="3" id="KW-1185">Reference proteome</keyword>
<dbReference type="PANTHER" id="PTHR36179">
    <property type="entry name" value="LUD_DOM DOMAIN-CONTAINING PROTEIN"/>
    <property type="match status" value="1"/>
</dbReference>
<proteinExistence type="predicted"/>
<dbReference type="InterPro" id="IPR003741">
    <property type="entry name" value="LUD_dom"/>
</dbReference>
<dbReference type="InterPro" id="IPR037171">
    <property type="entry name" value="NagB/RpiA_transferase-like"/>
</dbReference>
<reference evidence="2 3" key="2">
    <citation type="submission" date="2020-03" db="EMBL/GenBank/DDBJ databases">
        <title>Campylobacter portucalensis sp. nov., a new species of Campylobacter isolated from the reproductive tract of bulls.</title>
        <authorList>
            <person name="Silva M.F."/>
            <person name="Pereira G."/>
            <person name="Carneiro C."/>
            <person name="Hemphill A."/>
            <person name="Mateus L."/>
            <person name="Lopes-Da-Costa L."/>
            <person name="Silva E."/>
        </authorList>
    </citation>
    <scope>NUCLEOTIDE SEQUENCE [LARGE SCALE GENOMIC DNA]</scope>
    <source>
        <strain evidence="2 3">FMV-PI01</strain>
    </source>
</reference>
<dbReference type="SUPFAM" id="SSF100950">
    <property type="entry name" value="NagB/RpiA/CoA transferase-like"/>
    <property type="match status" value="1"/>
</dbReference>
<name>A0A6L5WIN0_9BACT</name>
<dbReference type="AlphaFoldDB" id="A0A6L5WIN0"/>